<dbReference type="STRING" id="3818.A0A444ZGW8"/>
<sequence length="89" mass="10131">MGYEGLEVVNPKGGTKDAVEEAEKGQWKQEVCDTCVVLIRSFSMRKELDEHDGVCNSLFIHDGTCMNMMVCGTYYILEIYNSLFFLSYV</sequence>
<keyword evidence="2" id="KW-1185">Reference proteome</keyword>
<proteinExistence type="predicted"/>
<dbReference type="EMBL" id="SDMP01000014">
    <property type="protein sequence ID" value="RYR13383.1"/>
    <property type="molecule type" value="Genomic_DNA"/>
</dbReference>
<evidence type="ECO:0000313" key="1">
    <source>
        <dbReference type="EMBL" id="RYR13383.1"/>
    </source>
</evidence>
<gene>
    <name evidence="1" type="ORF">Ahy_B04g070408</name>
</gene>
<dbReference type="AlphaFoldDB" id="A0A444ZGW8"/>
<dbReference type="Proteomes" id="UP000289738">
    <property type="component" value="Chromosome B04"/>
</dbReference>
<protein>
    <submittedName>
        <fullName evidence="1">Uncharacterized protein</fullName>
    </submittedName>
</protein>
<name>A0A444ZGW8_ARAHY</name>
<evidence type="ECO:0000313" key="2">
    <source>
        <dbReference type="Proteomes" id="UP000289738"/>
    </source>
</evidence>
<comment type="caution">
    <text evidence="1">The sequence shown here is derived from an EMBL/GenBank/DDBJ whole genome shotgun (WGS) entry which is preliminary data.</text>
</comment>
<organism evidence="1 2">
    <name type="scientific">Arachis hypogaea</name>
    <name type="common">Peanut</name>
    <dbReference type="NCBI Taxonomy" id="3818"/>
    <lineage>
        <taxon>Eukaryota</taxon>
        <taxon>Viridiplantae</taxon>
        <taxon>Streptophyta</taxon>
        <taxon>Embryophyta</taxon>
        <taxon>Tracheophyta</taxon>
        <taxon>Spermatophyta</taxon>
        <taxon>Magnoliopsida</taxon>
        <taxon>eudicotyledons</taxon>
        <taxon>Gunneridae</taxon>
        <taxon>Pentapetalae</taxon>
        <taxon>rosids</taxon>
        <taxon>fabids</taxon>
        <taxon>Fabales</taxon>
        <taxon>Fabaceae</taxon>
        <taxon>Papilionoideae</taxon>
        <taxon>50 kb inversion clade</taxon>
        <taxon>dalbergioids sensu lato</taxon>
        <taxon>Dalbergieae</taxon>
        <taxon>Pterocarpus clade</taxon>
        <taxon>Arachis</taxon>
    </lineage>
</organism>
<reference evidence="1 2" key="1">
    <citation type="submission" date="2019-01" db="EMBL/GenBank/DDBJ databases">
        <title>Sequencing of cultivated peanut Arachis hypogaea provides insights into genome evolution and oil improvement.</title>
        <authorList>
            <person name="Chen X."/>
        </authorList>
    </citation>
    <scope>NUCLEOTIDE SEQUENCE [LARGE SCALE GENOMIC DNA]</scope>
    <source>
        <strain evidence="2">cv. Fuhuasheng</strain>
        <tissue evidence="1">Leaves</tissue>
    </source>
</reference>
<accession>A0A444ZGW8</accession>